<proteinExistence type="predicted"/>
<protein>
    <submittedName>
        <fullName evidence="1">Uncharacterized protein</fullName>
    </submittedName>
</protein>
<evidence type="ECO:0000313" key="2">
    <source>
        <dbReference type="Proteomes" id="UP000748531"/>
    </source>
</evidence>
<name>A0A8J4WI98_9TREM</name>
<dbReference type="Proteomes" id="UP000748531">
    <property type="component" value="Unassembled WGS sequence"/>
</dbReference>
<keyword evidence="2" id="KW-1185">Reference proteome</keyword>
<accession>A0A8J4WI98</accession>
<comment type="caution">
    <text evidence="1">The sequence shown here is derived from an EMBL/GenBank/DDBJ whole genome shotgun (WGS) entry which is preliminary data.</text>
</comment>
<dbReference type="EMBL" id="LUCH01002331">
    <property type="protein sequence ID" value="KAF5401646.1"/>
    <property type="molecule type" value="Genomic_DNA"/>
</dbReference>
<organism evidence="1 2">
    <name type="scientific">Paragonimus heterotremus</name>
    <dbReference type="NCBI Taxonomy" id="100268"/>
    <lineage>
        <taxon>Eukaryota</taxon>
        <taxon>Metazoa</taxon>
        <taxon>Spiralia</taxon>
        <taxon>Lophotrochozoa</taxon>
        <taxon>Platyhelminthes</taxon>
        <taxon>Trematoda</taxon>
        <taxon>Digenea</taxon>
        <taxon>Plagiorchiida</taxon>
        <taxon>Troglotremata</taxon>
        <taxon>Troglotrematidae</taxon>
        <taxon>Paragonimus</taxon>
    </lineage>
</organism>
<dbReference type="AlphaFoldDB" id="A0A8J4WI98"/>
<gene>
    <name evidence="1" type="ORF">PHET_04456</name>
</gene>
<sequence length="232" mass="27054">MEPKKMNRGRESIYRKTKYMRSEFLNSKTDSQPDTIPFSYRAAKALNENIYRNVLFDTWRDEAITSGFLEELGDCLTQVEKPDNLSEPVDETMPDGVLRGANGNIPSNVMSAYDKAIRVGCLGLKQHIHWHSPQQKSLLRKVLHYRSQETTKVYQPPMPPRFCKPIAYMNDAFKLSMLINWLQQNKLYDLWQTRESTMENNEHRARLSLEAVPNTVLSNTQGVWPPSWIRCW</sequence>
<evidence type="ECO:0000313" key="1">
    <source>
        <dbReference type="EMBL" id="KAF5401646.1"/>
    </source>
</evidence>
<reference evidence="1" key="1">
    <citation type="submission" date="2019-05" db="EMBL/GenBank/DDBJ databases">
        <title>Annotation for the trematode Paragonimus heterotremus.</title>
        <authorList>
            <person name="Choi Y.-J."/>
        </authorList>
    </citation>
    <scope>NUCLEOTIDE SEQUENCE</scope>
    <source>
        <strain evidence="1">LC</strain>
    </source>
</reference>
<dbReference type="OrthoDB" id="10017659at2759"/>